<evidence type="ECO:0000313" key="2">
    <source>
        <dbReference type="EMBL" id="JAD28588.1"/>
    </source>
</evidence>
<dbReference type="AlphaFoldDB" id="A0A0A8YST9"/>
<reference evidence="2" key="2">
    <citation type="journal article" date="2015" name="Data Brief">
        <title>Shoot transcriptome of the giant reed, Arundo donax.</title>
        <authorList>
            <person name="Barrero R.A."/>
            <person name="Guerrero F.D."/>
            <person name="Moolhuijzen P."/>
            <person name="Goolsby J.A."/>
            <person name="Tidwell J."/>
            <person name="Bellgard S.E."/>
            <person name="Bellgard M.I."/>
        </authorList>
    </citation>
    <scope>NUCLEOTIDE SEQUENCE</scope>
    <source>
        <tissue evidence="2">Shoot tissue taken approximately 20 cm above the soil surface</tissue>
    </source>
</reference>
<dbReference type="GO" id="GO:0005634">
    <property type="term" value="C:nucleus"/>
    <property type="evidence" value="ECO:0007669"/>
    <property type="project" value="TreeGrafter"/>
</dbReference>
<dbReference type="InterPro" id="IPR052079">
    <property type="entry name" value="E3_ligase/Copine_domain"/>
</dbReference>
<dbReference type="EMBL" id="GBRH01269307">
    <property type="protein sequence ID" value="JAD28588.1"/>
    <property type="molecule type" value="Transcribed_RNA"/>
</dbReference>
<keyword evidence="1" id="KW-1133">Transmembrane helix</keyword>
<sequence length="139" mass="16116">MHDHSVFSFYPDNRPFHGFEEVLVRYRQIVPHLNLSGKCSPFCTVHIVHISVTPCTDFSLYLTETILMIDYDLVYPVFCMLSFFASSFLRKKTSTLKIYCTIRHRKSLSLVLSDLEHQEVFMSLLGKVVVIFVCGAMRN</sequence>
<accession>A0A0A8YST9</accession>
<reference evidence="2" key="1">
    <citation type="submission" date="2014-09" db="EMBL/GenBank/DDBJ databases">
        <authorList>
            <person name="Magalhaes I.L.F."/>
            <person name="Oliveira U."/>
            <person name="Santos F.R."/>
            <person name="Vidigal T.H.D.A."/>
            <person name="Brescovit A.D."/>
            <person name="Santos A.J."/>
        </authorList>
    </citation>
    <scope>NUCLEOTIDE SEQUENCE</scope>
    <source>
        <tissue evidence="2">Shoot tissue taken approximately 20 cm above the soil surface</tissue>
    </source>
</reference>
<protein>
    <submittedName>
        <fullName evidence="2">Uncharacterized protein</fullName>
    </submittedName>
</protein>
<dbReference type="PANTHER" id="PTHR45751:SF11">
    <property type="entry name" value="COPINE FAMILY PROTEIN 2"/>
    <property type="match status" value="1"/>
</dbReference>
<evidence type="ECO:0000256" key="1">
    <source>
        <dbReference type="SAM" id="Phobius"/>
    </source>
</evidence>
<dbReference type="PANTHER" id="PTHR45751">
    <property type="entry name" value="COPINE FAMILY PROTEIN 1"/>
    <property type="match status" value="1"/>
</dbReference>
<name>A0A0A8YST9_ARUDO</name>
<feature type="transmembrane region" description="Helical" evidence="1">
    <location>
        <begin position="73"/>
        <end position="89"/>
    </location>
</feature>
<keyword evidence="1" id="KW-0812">Transmembrane</keyword>
<keyword evidence="1" id="KW-0472">Membrane</keyword>
<proteinExistence type="predicted"/>
<dbReference type="GO" id="GO:0016567">
    <property type="term" value="P:protein ubiquitination"/>
    <property type="evidence" value="ECO:0007669"/>
    <property type="project" value="TreeGrafter"/>
</dbReference>
<dbReference type="GO" id="GO:0004842">
    <property type="term" value="F:ubiquitin-protein transferase activity"/>
    <property type="evidence" value="ECO:0007669"/>
    <property type="project" value="TreeGrafter"/>
</dbReference>
<organism evidence="2">
    <name type="scientific">Arundo donax</name>
    <name type="common">Giant reed</name>
    <name type="synonym">Donax arundinaceus</name>
    <dbReference type="NCBI Taxonomy" id="35708"/>
    <lineage>
        <taxon>Eukaryota</taxon>
        <taxon>Viridiplantae</taxon>
        <taxon>Streptophyta</taxon>
        <taxon>Embryophyta</taxon>
        <taxon>Tracheophyta</taxon>
        <taxon>Spermatophyta</taxon>
        <taxon>Magnoliopsida</taxon>
        <taxon>Liliopsida</taxon>
        <taxon>Poales</taxon>
        <taxon>Poaceae</taxon>
        <taxon>PACMAD clade</taxon>
        <taxon>Arundinoideae</taxon>
        <taxon>Arundineae</taxon>
        <taxon>Arundo</taxon>
    </lineage>
</organism>